<dbReference type="EMBL" id="RBIG01000001">
    <property type="protein sequence ID" value="RKQ73075.1"/>
    <property type="molecule type" value="Genomic_DNA"/>
</dbReference>
<gene>
    <name evidence="2" type="ORF">BCL74_0846</name>
</gene>
<feature type="compositionally biased region" description="Basic and acidic residues" evidence="1">
    <location>
        <begin position="185"/>
        <end position="200"/>
    </location>
</feature>
<feature type="compositionally biased region" description="Low complexity" evidence="1">
    <location>
        <begin position="110"/>
        <end position="124"/>
    </location>
</feature>
<feature type="region of interest" description="Disordered" evidence="1">
    <location>
        <begin position="166"/>
        <end position="230"/>
    </location>
</feature>
<feature type="compositionally biased region" description="Polar residues" evidence="1">
    <location>
        <begin position="1"/>
        <end position="59"/>
    </location>
</feature>
<proteinExistence type="predicted"/>
<feature type="compositionally biased region" description="Low complexity" evidence="1">
    <location>
        <begin position="216"/>
        <end position="230"/>
    </location>
</feature>
<dbReference type="Pfam" id="PF12118">
    <property type="entry name" value="SprA-related"/>
    <property type="match status" value="1"/>
</dbReference>
<dbReference type="InterPro" id="IPR021973">
    <property type="entry name" value="SprA-related"/>
</dbReference>
<comment type="caution">
    <text evidence="2">The sequence shown here is derived from an EMBL/GenBank/DDBJ whole genome shotgun (WGS) entry which is preliminary data.</text>
</comment>
<sequence>MIASLTGTISYTAPGATASSGALSGVSTQDSTAPQPQTQAAGNQTSATEAENQSAQSGNGRLIDLQTFSAASSSQEEETTDPSGLTEEERAQVDELKQIDRKVRAHEQAHAAAGGAYASSPSYEYENGPDGNRYAIGGEVSIDVSPVSGDPEATIQKMEIVKRAALAPAEPSPQDRAVAAQADQTRLKAQAELREQRAEEQQAGSEEGEGGGNPLTQQATQQAGRAAGAYAQTAQNIDTIISQINIAA</sequence>
<protein>
    <submittedName>
        <fullName evidence="2">SprA family protein</fullName>
    </submittedName>
</protein>
<feature type="region of interest" description="Disordered" evidence="1">
    <location>
        <begin position="1"/>
        <end position="124"/>
    </location>
</feature>
<evidence type="ECO:0000313" key="2">
    <source>
        <dbReference type="EMBL" id="RKQ73075.1"/>
    </source>
</evidence>
<feature type="compositionally biased region" description="Basic and acidic residues" evidence="1">
    <location>
        <begin position="87"/>
        <end position="109"/>
    </location>
</feature>
<dbReference type="RefSeq" id="WP_121217802.1">
    <property type="nucleotide sequence ID" value="NZ_RBIG01000001.1"/>
</dbReference>
<dbReference type="OrthoDB" id="9812722at2"/>
<name>A0A420WQB4_9PROT</name>
<accession>A0A420WQB4</accession>
<dbReference type="Proteomes" id="UP000277424">
    <property type="component" value="Unassembled WGS sequence"/>
</dbReference>
<evidence type="ECO:0000256" key="1">
    <source>
        <dbReference type="SAM" id="MobiDB-lite"/>
    </source>
</evidence>
<reference evidence="2 3" key="1">
    <citation type="submission" date="2018-10" db="EMBL/GenBank/DDBJ databases">
        <title>Comparative analysis of microorganisms from saline springs in Andes Mountain Range, Colombia.</title>
        <authorList>
            <person name="Rubin E."/>
        </authorList>
    </citation>
    <scope>NUCLEOTIDE SEQUENCE [LARGE SCALE GENOMIC DNA]</scope>
    <source>
        <strain evidence="2 3">USBA 36</strain>
    </source>
</reference>
<evidence type="ECO:0000313" key="3">
    <source>
        <dbReference type="Proteomes" id="UP000277424"/>
    </source>
</evidence>
<dbReference type="AlphaFoldDB" id="A0A420WQB4"/>
<organism evidence="2 3">
    <name type="scientific">Oceanibaculum indicum</name>
    <dbReference type="NCBI Taxonomy" id="526216"/>
    <lineage>
        <taxon>Bacteria</taxon>
        <taxon>Pseudomonadati</taxon>
        <taxon>Pseudomonadota</taxon>
        <taxon>Alphaproteobacteria</taxon>
        <taxon>Rhodospirillales</taxon>
        <taxon>Oceanibaculaceae</taxon>
        <taxon>Oceanibaculum</taxon>
    </lineage>
</organism>